<dbReference type="Pfam" id="PF02817">
    <property type="entry name" value="E3_binding"/>
    <property type="match status" value="1"/>
</dbReference>
<name>A0A286RH67_9BACT</name>
<evidence type="ECO:0000256" key="6">
    <source>
        <dbReference type="ARBA" id="ARBA00023315"/>
    </source>
</evidence>
<feature type="compositionally biased region" description="Low complexity" evidence="10">
    <location>
        <begin position="124"/>
        <end position="133"/>
    </location>
</feature>
<dbReference type="Gene3D" id="2.40.50.100">
    <property type="match status" value="1"/>
</dbReference>
<dbReference type="InterPro" id="IPR001078">
    <property type="entry name" value="2-oxoacid_DH_actylTfrase"/>
</dbReference>
<evidence type="ECO:0000256" key="1">
    <source>
        <dbReference type="ARBA" id="ARBA00001938"/>
    </source>
</evidence>
<dbReference type="EMBL" id="CP018477">
    <property type="protein sequence ID" value="ASV75276.1"/>
    <property type="molecule type" value="Genomic_DNA"/>
</dbReference>
<accession>A0A286RH67</accession>
<sequence>MTVEFKIPNLGENVSSGDIVNVLVREGDTIVGNQPVVELETDKAVVEIPCPYAGKISKVLVKKGDTVKVGQTILIVEEEGAGAAVVPSAPSAAGEVKEAEKPAPAVETTVSEKQAGPAPPPAAEVPRAPSEPSVSAGRPADDGRSTTEPIPAGPAVRRLARELGVDLRTVTGTGRFGRITPEDVQKAATGLVAGRVGVGVPSPVVPPGEPDRDNWGSIRREKMSKIRKTIAAQMTKSWTTIPRVTNFDDADVTDLENLRKSVPPDFVGPGIKLTMMPFIMRAVAIALRHHPLLNASIDEQNEQIVYKEYVNLGIAVDTPRGLVVPVVRNADKLSIPELARALATVAQKARNVDFTVDDLRGGTFTISNLGAVGGTYSTPIINYPEVAILLVGRSRWMPVVRDGQIVPRYMMPLSLSYDHRLVDGATAARFLNEVIDWLQSPGKLLLVS</sequence>
<dbReference type="Proteomes" id="UP000215086">
    <property type="component" value="Chromosome"/>
</dbReference>
<evidence type="ECO:0000256" key="4">
    <source>
        <dbReference type="ARBA" id="ARBA00022679"/>
    </source>
</evidence>
<keyword evidence="4 9" id="KW-0808">Transferase</keyword>
<dbReference type="RefSeq" id="WP_095415391.1">
    <property type="nucleotide sequence ID" value="NZ_CP018477.1"/>
</dbReference>
<organism evidence="13 14">
    <name type="scientific">Thermogutta terrifontis</name>
    <dbReference type="NCBI Taxonomy" id="1331910"/>
    <lineage>
        <taxon>Bacteria</taxon>
        <taxon>Pseudomonadati</taxon>
        <taxon>Planctomycetota</taxon>
        <taxon>Planctomycetia</taxon>
        <taxon>Pirellulales</taxon>
        <taxon>Thermoguttaceae</taxon>
        <taxon>Thermogutta</taxon>
    </lineage>
</organism>
<evidence type="ECO:0000256" key="8">
    <source>
        <dbReference type="ARBA" id="ARBA00048370"/>
    </source>
</evidence>
<keyword evidence="5 9" id="KW-0450">Lipoyl</keyword>
<proteinExistence type="inferred from homology"/>
<feature type="domain" description="Peripheral subunit-binding (PSBD)" evidence="12">
    <location>
        <begin position="151"/>
        <end position="188"/>
    </location>
</feature>
<evidence type="ECO:0000256" key="10">
    <source>
        <dbReference type="SAM" id="MobiDB-lite"/>
    </source>
</evidence>
<dbReference type="OrthoDB" id="9805770at2"/>
<evidence type="ECO:0000313" key="13">
    <source>
        <dbReference type="EMBL" id="ASV75276.1"/>
    </source>
</evidence>
<dbReference type="InterPro" id="IPR000089">
    <property type="entry name" value="Biotin_lipoyl"/>
</dbReference>
<comment type="catalytic activity">
    <reaction evidence="8">
        <text>N(6)-[(R)-dihydrolipoyl]-L-lysyl-[protein] + acetyl-CoA = N(6)-[(R)-S(8)-acetyldihydrolipoyl]-L-lysyl-[protein] + CoA</text>
        <dbReference type="Rhea" id="RHEA:17017"/>
        <dbReference type="Rhea" id="RHEA-COMP:10475"/>
        <dbReference type="Rhea" id="RHEA-COMP:10478"/>
        <dbReference type="ChEBI" id="CHEBI:57287"/>
        <dbReference type="ChEBI" id="CHEBI:57288"/>
        <dbReference type="ChEBI" id="CHEBI:83100"/>
        <dbReference type="ChEBI" id="CHEBI:83111"/>
        <dbReference type="EC" id="2.3.1.12"/>
    </reaction>
</comment>
<dbReference type="EC" id="2.3.1.-" evidence="9"/>
<dbReference type="InterPro" id="IPR050743">
    <property type="entry name" value="2-oxoacid_DH_E2_comp"/>
</dbReference>
<dbReference type="InterPro" id="IPR036625">
    <property type="entry name" value="E3-bd_dom_sf"/>
</dbReference>
<dbReference type="GO" id="GO:0005737">
    <property type="term" value="C:cytoplasm"/>
    <property type="evidence" value="ECO:0007669"/>
    <property type="project" value="TreeGrafter"/>
</dbReference>
<dbReference type="InterPro" id="IPR023213">
    <property type="entry name" value="CAT-like_dom_sf"/>
</dbReference>
<evidence type="ECO:0000256" key="9">
    <source>
        <dbReference type="RuleBase" id="RU003423"/>
    </source>
</evidence>
<keyword evidence="6 9" id="KW-0012">Acyltransferase</keyword>
<evidence type="ECO:0000259" key="12">
    <source>
        <dbReference type="PROSITE" id="PS51826"/>
    </source>
</evidence>
<evidence type="ECO:0000256" key="5">
    <source>
        <dbReference type="ARBA" id="ARBA00022823"/>
    </source>
</evidence>
<dbReference type="SUPFAM" id="SSF52777">
    <property type="entry name" value="CoA-dependent acyltransferases"/>
    <property type="match status" value="1"/>
</dbReference>
<dbReference type="InterPro" id="IPR011053">
    <property type="entry name" value="Single_hybrid_motif"/>
</dbReference>
<keyword evidence="13" id="KW-0670">Pyruvate</keyword>
<protein>
    <recommendedName>
        <fullName evidence="9">Dihydrolipoamide acetyltransferase component of pyruvate dehydrogenase complex</fullName>
        <ecNumber evidence="9">2.3.1.-</ecNumber>
    </recommendedName>
</protein>
<dbReference type="Gene3D" id="3.30.559.10">
    <property type="entry name" value="Chloramphenicol acetyltransferase-like domain"/>
    <property type="match status" value="1"/>
</dbReference>
<dbReference type="PANTHER" id="PTHR43178">
    <property type="entry name" value="DIHYDROLIPOAMIDE ACETYLTRANSFERASE COMPONENT OF PYRUVATE DEHYDROGENASE COMPLEX"/>
    <property type="match status" value="1"/>
</dbReference>
<dbReference type="Pfam" id="PF00364">
    <property type="entry name" value="Biotin_lipoyl"/>
    <property type="match status" value="1"/>
</dbReference>
<evidence type="ECO:0000313" key="14">
    <source>
        <dbReference type="Proteomes" id="UP000215086"/>
    </source>
</evidence>
<gene>
    <name evidence="13" type="ORF">THTE_2674</name>
</gene>
<comment type="function">
    <text evidence="7">The pyruvate dehydrogenase complex catalyzes the overall conversion of pyruvate to acetyl-CoA and CO(2). It contains multiple copies of three enzymatic components: pyruvate dehydrogenase (E1), dihydrolipoamide acetyltransferase (E2) and lipoamide dehydrogenase (E3).</text>
</comment>
<dbReference type="GO" id="GO:0004742">
    <property type="term" value="F:dihydrolipoyllysine-residue acetyltransferase activity"/>
    <property type="evidence" value="ECO:0007669"/>
    <property type="project" value="UniProtKB-EC"/>
</dbReference>
<dbReference type="PROSITE" id="PS50968">
    <property type="entry name" value="BIOTINYL_LIPOYL"/>
    <property type="match status" value="1"/>
</dbReference>
<dbReference type="CDD" id="cd06849">
    <property type="entry name" value="lipoyl_domain"/>
    <property type="match status" value="1"/>
</dbReference>
<dbReference type="InterPro" id="IPR003016">
    <property type="entry name" value="2-oxoA_DH_lipoyl-BS"/>
</dbReference>
<dbReference type="GO" id="GO:0031405">
    <property type="term" value="F:lipoic acid binding"/>
    <property type="evidence" value="ECO:0007669"/>
    <property type="project" value="TreeGrafter"/>
</dbReference>
<evidence type="ECO:0000256" key="3">
    <source>
        <dbReference type="ARBA" id="ARBA00011484"/>
    </source>
</evidence>
<dbReference type="PROSITE" id="PS00189">
    <property type="entry name" value="LIPOYL"/>
    <property type="match status" value="1"/>
</dbReference>
<dbReference type="PROSITE" id="PS51826">
    <property type="entry name" value="PSBD"/>
    <property type="match status" value="1"/>
</dbReference>
<dbReference type="Gene3D" id="4.10.320.10">
    <property type="entry name" value="E3-binding domain"/>
    <property type="match status" value="1"/>
</dbReference>
<dbReference type="AlphaFoldDB" id="A0A286RH67"/>
<comment type="subunit">
    <text evidence="3">Forms a 24-polypeptide structural core with octahedral symmetry.</text>
</comment>
<feature type="region of interest" description="Disordered" evidence="10">
    <location>
        <begin position="93"/>
        <end position="156"/>
    </location>
</feature>
<dbReference type="SUPFAM" id="SSF47005">
    <property type="entry name" value="Peripheral subunit-binding domain of 2-oxo acid dehydrogenase complex"/>
    <property type="match status" value="1"/>
</dbReference>
<reference evidence="13 14" key="1">
    <citation type="journal article" name="Front. Microbiol.">
        <title>Sugar Metabolism of the First Thermophilic Planctomycete Thermogutta terrifontis: Comparative Genomic and Transcriptomic Approaches.</title>
        <authorList>
            <person name="Elcheninov A.G."/>
            <person name="Menzel P."/>
            <person name="Gudbergsdottir S.R."/>
            <person name="Slesarev A.I."/>
            <person name="Kadnikov V.V."/>
            <person name="Krogh A."/>
            <person name="Bonch-Osmolovskaya E.A."/>
            <person name="Peng X."/>
            <person name="Kublanov I.V."/>
        </authorList>
    </citation>
    <scope>NUCLEOTIDE SEQUENCE [LARGE SCALE GENOMIC DNA]</scope>
    <source>
        <strain evidence="13 14">R1</strain>
    </source>
</reference>
<dbReference type="SUPFAM" id="SSF51230">
    <property type="entry name" value="Single hybrid motif"/>
    <property type="match status" value="1"/>
</dbReference>
<comment type="similarity">
    <text evidence="2 9">Belongs to the 2-oxoacid dehydrogenase family.</text>
</comment>
<feature type="domain" description="Lipoyl-binding" evidence="11">
    <location>
        <begin position="2"/>
        <end position="77"/>
    </location>
</feature>
<dbReference type="FunFam" id="3.30.559.10:FF:000007">
    <property type="entry name" value="Dihydrolipoamide acetyltransferase component of pyruvate dehydrogenase complex"/>
    <property type="match status" value="1"/>
</dbReference>
<dbReference type="PANTHER" id="PTHR43178:SF2">
    <property type="entry name" value="DIHYDROLIPOYLLYSINE-RESIDUE ACETYLTRANSFERASE COMPONENT OF PYRUVATE DEHYDROGENASE COMPLEX"/>
    <property type="match status" value="1"/>
</dbReference>
<dbReference type="KEGG" id="ttf:THTE_2674"/>
<evidence type="ECO:0000259" key="11">
    <source>
        <dbReference type="PROSITE" id="PS50968"/>
    </source>
</evidence>
<dbReference type="Pfam" id="PF00198">
    <property type="entry name" value="2-oxoacid_dh"/>
    <property type="match status" value="1"/>
</dbReference>
<keyword evidence="14" id="KW-1185">Reference proteome</keyword>
<evidence type="ECO:0000256" key="7">
    <source>
        <dbReference type="ARBA" id="ARBA00025211"/>
    </source>
</evidence>
<comment type="cofactor">
    <cofactor evidence="1 9">
        <name>(R)-lipoate</name>
        <dbReference type="ChEBI" id="CHEBI:83088"/>
    </cofactor>
</comment>
<dbReference type="InterPro" id="IPR004167">
    <property type="entry name" value="PSBD"/>
</dbReference>
<dbReference type="GO" id="GO:0006086">
    <property type="term" value="P:pyruvate decarboxylation to acetyl-CoA"/>
    <property type="evidence" value="ECO:0007669"/>
    <property type="project" value="TreeGrafter"/>
</dbReference>
<evidence type="ECO:0000256" key="2">
    <source>
        <dbReference type="ARBA" id="ARBA00007317"/>
    </source>
</evidence>